<dbReference type="Pfam" id="PF01734">
    <property type="entry name" value="Patatin"/>
    <property type="match status" value="1"/>
</dbReference>
<keyword evidence="1 4" id="KW-0378">Hydrolase</keyword>
<feature type="active site" description="Proton acceptor" evidence="4">
    <location>
        <position position="246"/>
    </location>
</feature>
<dbReference type="PANTHER" id="PTHR14226:SF57">
    <property type="entry name" value="BLR7027 PROTEIN"/>
    <property type="match status" value="1"/>
</dbReference>
<proteinExistence type="predicted"/>
<keyword evidence="2 4" id="KW-0442">Lipid degradation</keyword>
<reference evidence="7 8" key="1">
    <citation type="journal article" date="2024" name="Appl. Microbiol. Biotechnol.">
        <title>Biosynthetic gene clusters with biotechnological applications in novel Antarctic isolates from Actinomycetota.</title>
        <authorList>
            <person name="Bruna P."/>
            <person name="Nunez-Montero K."/>
            <person name="Contreras M.J."/>
            <person name="Leal K."/>
            <person name="Garcia M."/>
            <person name="Abanto M."/>
            <person name="Barrientos L."/>
        </authorList>
    </citation>
    <scope>NUCLEOTIDE SEQUENCE [LARGE SCALE GENOMIC DNA]</scope>
    <source>
        <strain evidence="7 8">Se16.17</strain>
    </source>
</reference>
<evidence type="ECO:0000256" key="2">
    <source>
        <dbReference type="ARBA" id="ARBA00022963"/>
    </source>
</evidence>
<keyword evidence="8" id="KW-1185">Reference proteome</keyword>
<feature type="short sequence motif" description="GXSXG" evidence="4">
    <location>
        <begin position="93"/>
        <end position="97"/>
    </location>
</feature>
<dbReference type="PANTHER" id="PTHR14226">
    <property type="entry name" value="NEUROPATHY TARGET ESTERASE/SWISS CHEESE D.MELANOGASTER"/>
    <property type="match status" value="1"/>
</dbReference>
<dbReference type="InterPro" id="IPR016035">
    <property type="entry name" value="Acyl_Trfase/lysoPLipase"/>
</dbReference>
<protein>
    <submittedName>
        <fullName evidence="7">Patatin-like phospholipase family protein</fullName>
    </submittedName>
</protein>
<evidence type="ECO:0000259" key="6">
    <source>
        <dbReference type="PROSITE" id="PS51635"/>
    </source>
</evidence>
<dbReference type="InterPro" id="IPR002641">
    <property type="entry name" value="PNPLA_dom"/>
</dbReference>
<feature type="short sequence motif" description="DGA/G" evidence="4">
    <location>
        <begin position="246"/>
        <end position="248"/>
    </location>
</feature>
<evidence type="ECO:0000256" key="5">
    <source>
        <dbReference type="SAM" id="MobiDB-lite"/>
    </source>
</evidence>
<comment type="caution">
    <text evidence="4">Lacks conserved residue(s) required for the propagation of feature annotation.</text>
</comment>
<gene>
    <name evidence="7" type="ORF">V3C41_10020</name>
</gene>
<dbReference type="Gene3D" id="3.40.1090.10">
    <property type="entry name" value="Cytosolic phospholipase A2 catalytic domain"/>
    <property type="match status" value="2"/>
</dbReference>
<dbReference type="InterPro" id="IPR050301">
    <property type="entry name" value="NTE"/>
</dbReference>
<feature type="region of interest" description="Disordered" evidence="5">
    <location>
        <begin position="1"/>
        <end position="53"/>
    </location>
</feature>
<feature type="compositionally biased region" description="Polar residues" evidence="5">
    <location>
        <begin position="1"/>
        <end position="12"/>
    </location>
</feature>
<dbReference type="Proteomes" id="UP001448614">
    <property type="component" value="Unassembled WGS sequence"/>
</dbReference>
<feature type="domain" description="PNPLA" evidence="6">
    <location>
        <begin position="59"/>
        <end position="260"/>
    </location>
</feature>
<feature type="compositionally biased region" description="Polar residues" evidence="5">
    <location>
        <begin position="26"/>
        <end position="36"/>
    </location>
</feature>
<dbReference type="RefSeq" id="WP_347782459.1">
    <property type="nucleotide sequence ID" value="NZ_JBBMFV010000004.1"/>
</dbReference>
<evidence type="ECO:0000256" key="3">
    <source>
        <dbReference type="ARBA" id="ARBA00023098"/>
    </source>
</evidence>
<evidence type="ECO:0000313" key="8">
    <source>
        <dbReference type="Proteomes" id="UP001448614"/>
    </source>
</evidence>
<evidence type="ECO:0000313" key="7">
    <source>
        <dbReference type="EMBL" id="MEO3941400.1"/>
    </source>
</evidence>
<evidence type="ECO:0000256" key="1">
    <source>
        <dbReference type="ARBA" id="ARBA00022801"/>
    </source>
</evidence>
<feature type="active site" description="Nucleophile" evidence="4">
    <location>
        <position position="95"/>
    </location>
</feature>
<sequence length="345" mass="35433">MNTSPSSSQYGNPTAAPKTAGHLLSALSQPAESQPAKSRPEGDAGPLTRNSSNEKRALVLGGGGSTGNAWLIGVIAGLLEAGLDVTRADVTVGTSAGSTAAAQLAGATPIGLFNAIVEAPTQQRRGTVGSGPVGAGAKPVVDHMQRTSNIMNDSTDMADMRRRLGAAAIEMAEAMEGSSDRWRATVATRLPSKEWPEQSILLTAVDARTGDPVVFHRGSGVDLVDAVAASCASGFAYSIGNNQYIDGGYRTNAENADLAAGHGRVLVLAPFGGRTRTPKAWGMHLAGQVETLRLAGSMVETVFPDADSEHLFGVNAMDLSLRPAAATAGFLQGKALAARLAGFWA</sequence>
<dbReference type="PROSITE" id="PS51635">
    <property type="entry name" value="PNPLA"/>
    <property type="match status" value="1"/>
</dbReference>
<comment type="caution">
    <text evidence="7">The sequence shown here is derived from an EMBL/GenBank/DDBJ whole genome shotgun (WGS) entry which is preliminary data.</text>
</comment>
<evidence type="ECO:0000256" key="4">
    <source>
        <dbReference type="PROSITE-ProRule" id="PRU01161"/>
    </source>
</evidence>
<name>A0ABV0GS42_PAENI</name>
<dbReference type="EMBL" id="JBBMFV010000004">
    <property type="protein sequence ID" value="MEO3941400.1"/>
    <property type="molecule type" value="Genomic_DNA"/>
</dbReference>
<dbReference type="SUPFAM" id="SSF52151">
    <property type="entry name" value="FabD/lysophospholipase-like"/>
    <property type="match status" value="1"/>
</dbReference>
<organism evidence="7 8">
    <name type="scientific">Paenarthrobacter nicotinovorans</name>
    <name type="common">Arthrobacter nicotinovorans</name>
    <dbReference type="NCBI Taxonomy" id="29320"/>
    <lineage>
        <taxon>Bacteria</taxon>
        <taxon>Bacillati</taxon>
        <taxon>Actinomycetota</taxon>
        <taxon>Actinomycetes</taxon>
        <taxon>Micrococcales</taxon>
        <taxon>Micrococcaceae</taxon>
        <taxon>Paenarthrobacter</taxon>
    </lineage>
</organism>
<keyword evidence="3 4" id="KW-0443">Lipid metabolism</keyword>
<accession>A0ABV0GS42</accession>